<evidence type="ECO:0000313" key="4">
    <source>
        <dbReference type="EMBL" id="KAE8164532.1"/>
    </source>
</evidence>
<dbReference type="EMBL" id="ML738607">
    <property type="protein sequence ID" value="KAE8164532.1"/>
    <property type="molecule type" value="Genomic_DNA"/>
</dbReference>
<dbReference type="SMART" id="SM00248">
    <property type="entry name" value="ANK"/>
    <property type="match status" value="3"/>
</dbReference>
<gene>
    <name evidence="4" type="ORF">BDV40DRAFT_298332</name>
</gene>
<feature type="repeat" description="ANK" evidence="3">
    <location>
        <begin position="98"/>
        <end position="130"/>
    </location>
</feature>
<dbReference type="PROSITE" id="PS50297">
    <property type="entry name" value="ANK_REP_REGION"/>
    <property type="match status" value="1"/>
</dbReference>
<evidence type="ECO:0000256" key="3">
    <source>
        <dbReference type="PROSITE-ProRule" id="PRU00023"/>
    </source>
</evidence>
<name>A0A5N6V0R3_ASPTM</name>
<dbReference type="PANTHER" id="PTHR24198">
    <property type="entry name" value="ANKYRIN REPEAT AND PROTEIN KINASE DOMAIN-CONTAINING PROTEIN"/>
    <property type="match status" value="1"/>
</dbReference>
<dbReference type="PROSITE" id="PS50088">
    <property type="entry name" value="ANK_REPEAT"/>
    <property type="match status" value="1"/>
</dbReference>
<dbReference type="OrthoDB" id="4506454at2759"/>
<keyword evidence="1" id="KW-0677">Repeat</keyword>
<evidence type="ECO:0000256" key="2">
    <source>
        <dbReference type="ARBA" id="ARBA00023043"/>
    </source>
</evidence>
<evidence type="ECO:0000313" key="5">
    <source>
        <dbReference type="Proteomes" id="UP000326950"/>
    </source>
</evidence>
<proteinExistence type="predicted"/>
<dbReference type="AlphaFoldDB" id="A0A5N6V0R3"/>
<keyword evidence="2 3" id="KW-0040">ANK repeat</keyword>
<evidence type="ECO:0000256" key="1">
    <source>
        <dbReference type="ARBA" id="ARBA00022737"/>
    </source>
</evidence>
<dbReference type="Gene3D" id="1.25.40.20">
    <property type="entry name" value="Ankyrin repeat-containing domain"/>
    <property type="match status" value="1"/>
</dbReference>
<sequence length="167" mass="18517">MYWARHFTSSSLLHNDKSIQMLKDFVFDDGSLVYELWLHSAHEISKILPNSHALKIDLNAVMSNTQTPLFTASIYGLNEDICEMVQSPEFDVDIQDLIGHSGLYLAVVRGHHELVSLILDLGGDPTISDEKYADPLSAASANGHISVVRVLLNRDSLPNPSTTIEET</sequence>
<reference evidence="4 5" key="1">
    <citation type="submission" date="2019-04" db="EMBL/GenBank/DDBJ databases">
        <title>Friends and foes A comparative genomics study of 23 Aspergillus species from section Flavi.</title>
        <authorList>
            <consortium name="DOE Joint Genome Institute"/>
            <person name="Kjaerbolling I."/>
            <person name="Vesth T."/>
            <person name="Frisvad J.C."/>
            <person name="Nybo J.L."/>
            <person name="Theobald S."/>
            <person name="Kildgaard S."/>
            <person name="Isbrandt T."/>
            <person name="Kuo A."/>
            <person name="Sato A."/>
            <person name="Lyhne E.K."/>
            <person name="Kogle M.E."/>
            <person name="Wiebenga A."/>
            <person name="Kun R.S."/>
            <person name="Lubbers R.J."/>
            <person name="Makela M.R."/>
            <person name="Barry K."/>
            <person name="Chovatia M."/>
            <person name="Clum A."/>
            <person name="Daum C."/>
            <person name="Haridas S."/>
            <person name="He G."/>
            <person name="LaButti K."/>
            <person name="Lipzen A."/>
            <person name="Mondo S."/>
            <person name="Riley R."/>
            <person name="Salamov A."/>
            <person name="Simmons B.A."/>
            <person name="Magnuson J.K."/>
            <person name="Henrissat B."/>
            <person name="Mortensen U.H."/>
            <person name="Larsen T.O."/>
            <person name="Devries R.P."/>
            <person name="Grigoriev I.V."/>
            <person name="Machida M."/>
            <person name="Baker S.E."/>
            <person name="Andersen M.R."/>
        </authorList>
    </citation>
    <scope>NUCLEOTIDE SEQUENCE [LARGE SCALE GENOMIC DNA]</scope>
    <source>
        <strain evidence="4 5">CBS 117626</strain>
    </source>
</reference>
<dbReference type="InterPro" id="IPR036770">
    <property type="entry name" value="Ankyrin_rpt-contain_sf"/>
</dbReference>
<protein>
    <submittedName>
        <fullName evidence="4">Ankyrin repeat-containing domain protein</fullName>
    </submittedName>
</protein>
<dbReference type="Pfam" id="PF12796">
    <property type="entry name" value="Ank_2"/>
    <property type="match status" value="1"/>
</dbReference>
<dbReference type="Proteomes" id="UP000326950">
    <property type="component" value="Unassembled WGS sequence"/>
</dbReference>
<accession>A0A5N6V0R3</accession>
<keyword evidence="5" id="KW-1185">Reference proteome</keyword>
<dbReference type="PANTHER" id="PTHR24198:SF165">
    <property type="entry name" value="ANKYRIN REPEAT-CONTAINING PROTEIN-RELATED"/>
    <property type="match status" value="1"/>
</dbReference>
<dbReference type="InterPro" id="IPR002110">
    <property type="entry name" value="Ankyrin_rpt"/>
</dbReference>
<organism evidence="4 5">
    <name type="scientific">Aspergillus tamarii</name>
    <dbReference type="NCBI Taxonomy" id="41984"/>
    <lineage>
        <taxon>Eukaryota</taxon>
        <taxon>Fungi</taxon>
        <taxon>Dikarya</taxon>
        <taxon>Ascomycota</taxon>
        <taxon>Pezizomycotina</taxon>
        <taxon>Eurotiomycetes</taxon>
        <taxon>Eurotiomycetidae</taxon>
        <taxon>Eurotiales</taxon>
        <taxon>Aspergillaceae</taxon>
        <taxon>Aspergillus</taxon>
        <taxon>Aspergillus subgen. Circumdati</taxon>
    </lineage>
</organism>
<dbReference type="SUPFAM" id="SSF48403">
    <property type="entry name" value="Ankyrin repeat"/>
    <property type="match status" value="1"/>
</dbReference>